<evidence type="ECO:0000313" key="7">
    <source>
        <dbReference type="Proteomes" id="UP000515349"/>
    </source>
</evidence>
<sequence length="394" mass="42535">MKKLQYLFVFLCVTLAQAQTFIPAYGARVSQVSQSNINSGLQDFVSFGTKTTGSTNNANALNWLKSKYAAFGYSTSQVIEHPFNIGSVTSKNLEVTKTGTLYPNTFVLVIAHFDTINGVGANDNGSGTNALLEMARIMKDVPTEYSIKFIHFSGEEQGLYGSQHYVNNVVNATSPKMNIRLVFNLDQVGGTSGQTHNTIFCEQDTNNSPAANNASSASVTQQLKNCVALYSTLQTNTGVAPAYSSDYIPFQNNGEVITGLYEGYGDNNPYPHTSGDIIANMDPVFLFNVTKAALGAVQHFAIASTTLSVSEPGVEHAASDWTVYPNPARDYFEIKASGSESGKMTFELTDMSGKSVLRVQDSKKIDVSGIPTGVYVGKLQTDGQSSSKKIMIKR</sequence>
<feature type="domain" description="Peptidase M28" evidence="3">
    <location>
        <begin position="102"/>
        <end position="294"/>
    </location>
</feature>
<evidence type="ECO:0000313" key="6">
    <source>
        <dbReference type="EMBL" id="QMS98796.1"/>
    </source>
</evidence>
<dbReference type="NCBIfam" id="TIGR04183">
    <property type="entry name" value="Por_Secre_tail"/>
    <property type="match status" value="1"/>
</dbReference>
<dbReference type="SUPFAM" id="SSF53187">
    <property type="entry name" value="Zn-dependent exopeptidases"/>
    <property type="match status" value="1"/>
</dbReference>
<evidence type="ECO:0000259" key="4">
    <source>
        <dbReference type="Pfam" id="PF18962"/>
    </source>
</evidence>
<dbReference type="InterPro" id="IPR045175">
    <property type="entry name" value="M28_fam"/>
</dbReference>
<dbReference type="Proteomes" id="UP000539710">
    <property type="component" value="Unassembled WGS sequence"/>
</dbReference>
<reference evidence="6 7" key="1">
    <citation type="submission" date="2020-07" db="EMBL/GenBank/DDBJ databases">
        <title>Chryseobacterium sp.cx-624.</title>
        <authorList>
            <person name="Yang C."/>
        </authorList>
    </citation>
    <scope>NUCLEOTIDE SEQUENCE [LARGE SCALE GENOMIC DNA]</scope>
    <source>
        <strain evidence="6">Cx-624</strain>
        <strain evidence="7">cx-624</strain>
    </source>
</reference>
<feature type="chain" id="PRO_5044656209" evidence="2">
    <location>
        <begin position="19"/>
        <end position="394"/>
    </location>
</feature>
<dbReference type="RefSeq" id="WP_181885919.1">
    <property type="nucleotide sequence ID" value="NZ_CP059472.1"/>
</dbReference>
<dbReference type="PANTHER" id="PTHR12147:SF26">
    <property type="entry name" value="PEPTIDASE M28 DOMAIN-CONTAINING PROTEIN"/>
    <property type="match status" value="1"/>
</dbReference>
<evidence type="ECO:0000313" key="8">
    <source>
        <dbReference type="Proteomes" id="UP000539710"/>
    </source>
</evidence>
<dbReference type="EMBL" id="JACEUX010000001">
    <property type="protein sequence ID" value="MBA5245801.1"/>
    <property type="molecule type" value="Genomic_DNA"/>
</dbReference>
<dbReference type="EMBL" id="CP059472">
    <property type="protein sequence ID" value="QMS98796.1"/>
    <property type="molecule type" value="Genomic_DNA"/>
</dbReference>
<dbReference type="Proteomes" id="UP000515349">
    <property type="component" value="Chromosome"/>
</dbReference>
<organism evidence="6 7">
    <name type="scientific">Marnyiella aurantia</name>
    <dbReference type="NCBI Taxonomy" id="2758037"/>
    <lineage>
        <taxon>Bacteria</taxon>
        <taxon>Pseudomonadati</taxon>
        <taxon>Bacteroidota</taxon>
        <taxon>Flavobacteriia</taxon>
        <taxon>Flavobacteriales</taxon>
        <taxon>Weeksellaceae</taxon>
        <taxon>Marnyiella</taxon>
    </lineage>
</organism>
<keyword evidence="8" id="KW-1185">Reference proteome</keyword>
<gene>
    <name evidence="6" type="ORF">H1R16_01935</name>
    <name evidence="5" type="ORF">H2507_01335</name>
</gene>
<protein>
    <submittedName>
        <fullName evidence="6">M28 family peptidase</fullName>
    </submittedName>
</protein>
<dbReference type="AlphaFoldDB" id="A0A7D7LQG0"/>
<dbReference type="Gene3D" id="3.40.630.10">
    <property type="entry name" value="Zn peptidases"/>
    <property type="match status" value="1"/>
</dbReference>
<dbReference type="GO" id="GO:0006508">
    <property type="term" value="P:proteolysis"/>
    <property type="evidence" value="ECO:0007669"/>
    <property type="project" value="InterPro"/>
</dbReference>
<dbReference type="Pfam" id="PF04389">
    <property type="entry name" value="Peptidase_M28"/>
    <property type="match status" value="1"/>
</dbReference>
<dbReference type="GO" id="GO:0008235">
    <property type="term" value="F:metalloexopeptidase activity"/>
    <property type="evidence" value="ECO:0007669"/>
    <property type="project" value="InterPro"/>
</dbReference>
<keyword evidence="1 2" id="KW-0732">Signal</keyword>
<feature type="signal peptide" evidence="2">
    <location>
        <begin position="1"/>
        <end position="18"/>
    </location>
</feature>
<evidence type="ECO:0000259" key="3">
    <source>
        <dbReference type="Pfam" id="PF04389"/>
    </source>
</evidence>
<dbReference type="InterPro" id="IPR007484">
    <property type="entry name" value="Peptidase_M28"/>
</dbReference>
<reference evidence="5" key="3">
    <citation type="submission" date="2020-07" db="EMBL/GenBank/DDBJ databases">
        <authorList>
            <person name="Yang C."/>
        </authorList>
    </citation>
    <scope>NUCLEOTIDE SEQUENCE</scope>
    <source>
        <strain evidence="5">Cx-624</strain>
    </source>
</reference>
<evidence type="ECO:0000313" key="5">
    <source>
        <dbReference type="EMBL" id="MBA5245801.1"/>
    </source>
</evidence>
<dbReference type="PANTHER" id="PTHR12147">
    <property type="entry name" value="METALLOPEPTIDASE M28 FAMILY MEMBER"/>
    <property type="match status" value="1"/>
</dbReference>
<dbReference type="InterPro" id="IPR026444">
    <property type="entry name" value="Secre_tail"/>
</dbReference>
<dbReference type="Pfam" id="PF18962">
    <property type="entry name" value="Por_Secre_tail"/>
    <property type="match status" value="1"/>
</dbReference>
<proteinExistence type="predicted"/>
<evidence type="ECO:0000256" key="2">
    <source>
        <dbReference type="SAM" id="SignalP"/>
    </source>
</evidence>
<evidence type="ECO:0000256" key="1">
    <source>
        <dbReference type="ARBA" id="ARBA00022729"/>
    </source>
</evidence>
<accession>A0A7D7LQG0</accession>
<name>A0A7D7LQG0_9FLAO</name>
<feature type="domain" description="Secretion system C-terminal sorting" evidence="4">
    <location>
        <begin position="323"/>
        <end position="392"/>
    </location>
</feature>
<reference evidence="8" key="2">
    <citation type="submission" date="2020-07" db="EMBL/GenBank/DDBJ databases">
        <title>Flavobacterium sp. xlx-214.</title>
        <authorList>
            <person name="Yang C."/>
        </authorList>
    </citation>
    <scope>NUCLEOTIDE SEQUENCE [LARGE SCALE GENOMIC DNA]</scope>
    <source>
        <strain evidence="8">CX-624</strain>
    </source>
</reference>
<dbReference type="KEGG" id="cbau:H1R16_01935"/>